<dbReference type="GO" id="GO:0006355">
    <property type="term" value="P:regulation of DNA-templated transcription"/>
    <property type="evidence" value="ECO:0007669"/>
    <property type="project" value="InterPro"/>
</dbReference>
<dbReference type="InterPro" id="IPR003018">
    <property type="entry name" value="GAF"/>
</dbReference>
<feature type="domain" description="HAMP" evidence="19">
    <location>
        <begin position="216"/>
        <end position="269"/>
    </location>
</feature>
<evidence type="ECO:0000256" key="9">
    <source>
        <dbReference type="ARBA" id="ARBA00023012"/>
    </source>
</evidence>
<dbReference type="PANTHER" id="PTHR45339">
    <property type="entry name" value="HYBRID SIGNAL TRANSDUCTION HISTIDINE KINASE J"/>
    <property type="match status" value="1"/>
</dbReference>
<keyword evidence="14" id="KW-0175">Coiled coil</keyword>
<dbReference type="InterPro" id="IPR035965">
    <property type="entry name" value="PAS-like_dom_sf"/>
</dbReference>
<comment type="function">
    <text evidence="10">Member of the two-component regulatory system BvgS/BvgA. Phosphorylates BvgA via a four-step phosphorelay in response to environmental signals.</text>
</comment>
<keyword evidence="8" id="KW-0067">ATP-binding</keyword>
<dbReference type="InterPro" id="IPR001610">
    <property type="entry name" value="PAC"/>
</dbReference>
<evidence type="ECO:0000256" key="11">
    <source>
        <dbReference type="ARBA" id="ARBA00064003"/>
    </source>
</evidence>
<comment type="subunit">
    <text evidence="11">At low DSF concentrations, interacts with RpfF.</text>
</comment>
<dbReference type="InterPro" id="IPR036097">
    <property type="entry name" value="HisK_dim/P_sf"/>
</dbReference>
<dbReference type="SUPFAM" id="SSF158472">
    <property type="entry name" value="HAMP domain-like"/>
    <property type="match status" value="1"/>
</dbReference>
<dbReference type="InterPro" id="IPR013767">
    <property type="entry name" value="PAS_fold"/>
</dbReference>
<feature type="coiled-coil region" evidence="14">
    <location>
        <begin position="428"/>
        <end position="458"/>
    </location>
</feature>
<keyword evidence="15" id="KW-0812">Transmembrane</keyword>
<evidence type="ECO:0000256" key="2">
    <source>
        <dbReference type="ARBA" id="ARBA00004370"/>
    </source>
</evidence>
<dbReference type="InterPro" id="IPR003594">
    <property type="entry name" value="HATPase_dom"/>
</dbReference>
<dbReference type="PATRIC" id="fig|1454003.3.peg.3499"/>
<dbReference type="CDD" id="cd00082">
    <property type="entry name" value="HisKA"/>
    <property type="match status" value="1"/>
</dbReference>
<evidence type="ECO:0000256" key="5">
    <source>
        <dbReference type="ARBA" id="ARBA00022679"/>
    </source>
</evidence>
<organism evidence="20 21">
    <name type="scientific">Candidatus Accumulibacter appositus</name>
    <dbReference type="NCBI Taxonomy" id="1454003"/>
    <lineage>
        <taxon>Bacteria</taxon>
        <taxon>Pseudomonadati</taxon>
        <taxon>Pseudomonadota</taxon>
        <taxon>Betaproteobacteria</taxon>
        <taxon>Candidatus Accumulibacter</taxon>
    </lineage>
</organism>
<keyword evidence="7 20" id="KW-0418">Kinase</keyword>
<gene>
    <name evidence="20" type="primary">barA_5</name>
    <name evidence="20" type="ORF">AW10_03447</name>
</gene>
<comment type="subcellular location">
    <subcellularLocation>
        <location evidence="2">Membrane</location>
    </subcellularLocation>
</comment>
<dbReference type="InterPro" id="IPR036890">
    <property type="entry name" value="HATPase_C_sf"/>
</dbReference>
<feature type="transmembrane region" description="Helical" evidence="15">
    <location>
        <begin position="196"/>
        <end position="214"/>
    </location>
</feature>
<dbReference type="AlphaFoldDB" id="A0A011PM95"/>
<dbReference type="SUPFAM" id="SSF55781">
    <property type="entry name" value="GAF domain-like"/>
    <property type="match status" value="1"/>
</dbReference>
<dbReference type="PROSITE" id="PS50113">
    <property type="entry name" value="PAC"/>
    <property type="match status" value="1"/>
</dbReference>
<keyword evidence="9" id="KW-0902">Two-component regulatory system</keyword>
<feature type="domain" description="PAC" evidence="18">
    <location>
        <begin position="533"/>
        <end position="585"/>
    </location>
</feature>
<dbReference type="SUPFAM" id="SSF55874">
    <property type="entry name" value="ATPase domain of HSP90 chaperone/DNA topoisomerase II/histidine kinase"/>
    <property type="match status" value="1"/>
</dbReference>
<keyword evidence="15" id="KW-0472">Membrane</keyword>
<dbReference type="EC" id="2.7.13.3" evidence="3"/>
<dbReference type="Gene3D" id="3.30.565.10">
    <property type="entry name" value="Histidine kinase-like ATPase, C-terminal domain"/>
    <property type="match status" value="1"/>
</dbReference>
<dbReference type="SMART" id="SM00304">
    <property type="entry name" value="HAMP"/>
    <property type="match status" value="1"/>
</dbReference>
<dbReference type="PROSITE" id="PS50112">
    <property type="entry name" value="PAS"/>
    <property type="match status" value="1"/>
</dbReference>
<dbReference type="CDD" id="cd00130">
    <property type="entry name" value="PAS"/>
    <property type="match status" value="2"/>
</dbReference>
<dbReference type="InterPro" id="IPR003661">
    <property type="entry name" value="HisK_dim/P_dom"/>
</dbReference>
<dbReference type="Pfam" id="PF13185">
    <property type="entry name" value="GAF_2"/>
    <property type="match status" value="1"/>
</dbReference>
<dbReference type="SUPFAM" id="SSF55785">
    <property type="entry name" value="PYP-like sensor domain (PAS domain)"/>
    <property type="match status" value="2"/>
</dbReference>
<dbReference type="CDD" id="cd16922">
    <property type="entry name" value="HATPase_EvgS-ArcB-TorS-like"/>
    <property type="match status" value="1"/>
</dbReference>
<dbReference type="SMART" id="SM00091">
    <property type="entry name" value="PAS"/>
    <property type="match status" value="2"/>
</dbReference>
<dbReference type="PANTHER" id="PTHR45339:SF1">
    <property type="entry name" value="HYBRID SIGNAL TRANSDUCTION HISTIDINE KINASE J"/>
    <property type="match status" value="1"/>
</dbReference>
<dbReference type="Pfam" id="PF00989">
    <property type="entry name" value="PAS"/>
    <property type="match status" value="1"/>
</dbReference>
<comment type="caution">
    <text evidence="20">The sequence shown here is derived from an EMBL/GenBank/DDBJ whole genome shotgun (WGS) entry which is preliminary data.</text>
</comment>
<keyword evidence="6" id="KW-0547">Nucleotide-binding</keyword>
<dbReference type="CDD" id="cd06225">
    <property type="entry name" value="HAMP"/>
    <property type="match status" value="1"/>
</dbReference>
<dbReference type="STRING" id="1454003.AW10_03447"/>
<evidence type="ECO:0000256" key="10">
    <source>
        <dbReference type="ARBA" id="ARBA00058004"/>
    </source>
</evidence>
<dbReference type="SMART" id="SM00387">
    <property type="entry name" value="HATPase_c"/>
    <property type="match status" value="1"/>
</dbReference>
<evidence type="ECO:0000259" key="19">
    <source>
        <dbReference type="PROSITE" id="PS50885"/>
    </source>
</evidence>
<evidence type="ECO:0000259" key="16">
    <source>
        <dbReference type="PROSITE" id="PS50109"/>
    </source>
</evidence>
<dbReference type="InterPro" id="IPR029016">
    <property type="entry name" value="GAF-like_dom_sf"/>
</dbReference>
<dbReference type="Pfam" id="PF00672">
    <property type="entry name" value="HAMP"/>
    <property type="match status" value="1"/>
</dbReference>
<dbReference type="InterPro" id="IPR000700">
    <property type="entry name" value="PAS-assoc_C"/>
</dbReference>
<evidence type="ECO:0000313" key="21">
    <source>
        <dbReference type="Proteomes" id="UP000021816"/>
    </source>
</evidence>
<accession>A0A011PM95</accession>
<comment type="catalytic activity">
    <reaction evidence="1">
        <text>ATP + protein L-histidine = ADP + protein N-phospho-L-histidine.</text>
        <dbReference type="EC" id="2.7.13.3"/>
    </reaction>
</comment>
<sequence length="1059" mass="115306">MKRLTAHLERLTVSHRLLALTTLAVLAILAVWGSIFPAAQHLQQLGGSPDRHPQVVMATLSDLRYELISMQQQQSELLRAEDAGKRAALEEDLVAADARIVAGLHKLRASYSGDAQDLWQAEALYRQSAASLAATRDERQRAGAQMGWQQALASTPGSPASLLRKHLERLGEMAAAQNDALQALAADAYRQQRQRAFYLLFACLALLLLAALIVSRSLTRPLRRLSDSILELSQGRLEQSIPCLDQQNEIGDIGRGVATLKNAYQGMAAQRWIRTNISAVSGELRQAASFTDLAQKLMAGLMPLLGAAQGAFFIVTENRQTLKMIATYGVDRRAQQAVIAVGEGLVGQCASDGRLQVISDPPEDYVRIRSGLGEAPAKAILLAPVMRGERSLAVIELASLCAFSEDERAILDGLLPIVAMNLEIIERNTRTERLLEATQQQAEQLERQAAELAAMEEHSRLILGSVSDGILGLDRDGLLIFANPAVLRLLGYTAAELFRQPFHELAHYAYPDAREFPYDCCPMHLTAQDGQARQIDNEVLWRKDGTPLAVEYATTPFHKADSLVGTVIVFRDITERRAAEARIRQAHDEQTAILETASLGIAFIKERVFVNVNRRLGELFGCPAEALIGQETTLYVPEAAYPVAGGGFNSALMRGEILVRAIELQRQDGSCFWCRISGRAVDPGALAQGTVWTFEDVSKEREAADAMRRAKDLAEETVRMKTGFLANMSHEIRTPMNAIIGMSHLLAGTELTSSQRDYARKIRDSGQHLLAIVDDILDFSKVEAGKLTIEHAEFALEEVIEHTLDLMRAKSKAKGLELIIAIEPSVPPLLVGDSLRLGQILINYTNNALKFTAQGEIEIRVSVRDSDAQSLLLHFAVTDTGIGLTSEQMSRLFESFSQADISTTRRFGGTGLGLAISKKLAELMGGDVGVSSEYGKGSTFWFTARLGRSARASQLAVVARGQGRLLLGREAVAPPLLASPLFEAASVDQVRLRQVCGKLSALLVDSDSEAADLLDAEATRLRAAFGGRYRAIDLAVRAYDYEAGLAALRTAAAAVGIVV</sequence>
<dbReference type="SMART" id="SM00065">
    <property type="entry name" value="GAF"/>
    <property type="match status" value="1"/>
</dbReference>
<dbReference type="Pfam" id="PF00512">
    <property type="entry name" value="HisKA"/>
    <property type="match status" value="1"/>
</dbReference>
<dbReference type="InterPro" id="IPR004358">
    <property type="entry name" value="Sig_transdc_His_kin-like_C"/>
</dbReference>
<dbReference type="InterPro" id="IPR005467">
    <property type="entry name" value="His_kinase_dom"/>
</dbReference>
<keyword evidence="4" id="KW-0597">Phosphoprotein</keyword>
<feature type="domain" description="Histidine kinase" evidence="16">
    <location>
        <begin position="727"/>
        <end position="948"/>
    </location>
</feature>
<dbReference type="Gene3D" id="3.30.450.20">
    <property type="entry name" value="PAS domain"/>
    <property type="match status" value="2"/>
</dbReference>
<dbReference type="FunFam" id="1.10.287.130:FF:000002">
    <property type="entry name" value="Two-component osmosensing histidine kinase"/>
    <property type="match status" value="1"/>
</dbReference>
<dbReference type="PROSITE" id="PS50109">
    <property type="entry name" value="HIS_KIN"/>
    <property type="match status" value="1"/>
</dbReference>
<proteinExistence type="predicted"/>
<dbReference type="PROSITE" id="PS50885">
    <property type="entry name" value="HAMP"/>
    <property type="match status" value="1"/>
</dbReference>
<dbReference type="InterPro" id="IPR003660">
    <property type="entry name" value="HAMP_dom"/>
</dbReference>
<dbReference type="SMART" id="SM00388">
    <property type="entry name" value="HisKA"/>
    <property type="match status" value="1"/>
</dbReference>
<dbReference type="Gene3D" id="1.10.287.130">
    <property type="match status" value="1"/>
</dbReference>
<reference evidence="20 21" key="1">
    <citation type="submission" date="2014-02" db="EMBL/GenBank/DDBJ databases">
        <title>Expanding our view of genomic diversity in Candidatus Accumulibacter clades.</title>
        <authorList>
            <person name="Skennerton C.T."/>
            <person name="Barr J.J."/>
            <person name="Slater F.R."/>
            <person name="Bond P.L."/>
            <person name="Tyson G.W."/>
        </authorList>
    </citation>
    <scope>NUCLEOTIDE SEQUENCE [LARGE SCALE GENOMIC DNA]</scope>
    <source>
        <strain evidence="21">BA-92</strain>
    </source>
</reference>
<feature type="domain" description="PAS" evidence="17">
    <location>
        <begin position="455"/>
        <end position="515"/>
    </location>
</feature>
<evidence type="ECO:0000256" key="3">
    <source>
        <dbReference type="ARBA" id="ARBA00012438"/>
    </source>
</evidence>
<dbReference type="PRINTS" id="PR00344">
    <property type="entry name" value="BCTRLSENSOR"/>
</dbReference>
<evidence type="ECO:0000259" key="17">
    <source>
        <dbReference type="PROSITE" id="PS50112"/>
    </source>
</evidence>
<dbReference type="Pfam" id="PF02518">
    <property type="entry name" value="HATPase_c"/>
    <property type="match status" value="1"/>
</dbReference>
<dbReference type="NCBIfam" id="TIGR00229">
    <property type="entry name" value="sensory_box"/>
    <property type="match status" value="2"/>
</dbReference>
<dbReference type="InterPro" id="IPR000014">
    <property type="entry name" value="PAS"/>
</dbReference>
<evidence type="ECO:0000256" key="8">
    <source>
        <dbReference type="ARBA" id="ARBA00022840"/>
    </source>
</evidence>
<evidence type="ECO:0000256" key="12">
    <source>
        <dbReference type="ARBA" id="ARBA00068150"/>
    </source>
</evidence>
<dbReference type="Pfam" id="PF13426">
    <property type="entry name" value="PAS_9"/>
    <property type="match status" value="1"/>
</dbReference>
<evidence type="ECO:0000313" key="20">
    <source>
        <dbReference type="EMBL" id="EXI77960.1"/>
    </source>
</evidence>
<dbReference type="FunFam" id="3.30.565.10:FF:000010">
    <property type="entry name" value="Sensor histidine kinase RcsC"/>
    <property type="match status" value="1"/>
</dbReference>
<name>A0A011PM95_9PROT</name>
<evidence type="ECO:0000256" key="15">
    <source>
        <dbReference type="SAM" id="Phobius"/>
    </source>
</evidence>
<evidence type="ECO:0000259" key="18">
    <source>
        <dbReference type="PROSITE" id="PS50113"/>
    </source>
</evidence>
<dbReference type="GO" id="GO:0005524">
    <property type="term" value="F:ATP binding"/>
    <property type="evidence" value="ECO:0007669"/>
    <property type="project" value="UniProtKB-KW"/>
</dbReference>
<evidence type="ECO:0000256" key="7">
    <source>
        <dbReference type="ARBA" id="ARBA00022777"/>
    </source>
</evidence>
<evidence type="ECO:0000256" key="1">
    <source>
        <dbReference type="ARBA" id="ARBA00000085"/>
    </source>
</evidence>
<dbReference type="EMBL" id="JEMX01000087">
    <property type="protein sequence ID" value="EXI77960.1"/>
    <property type="molecule type" value="Genomic_DNA"/>
</dbReference>
<evidence type="ECO:0000256" key="4">
    <source>
        <dbReference type="ARBA" id="ARBA00022553"/>
    </source>
</evidence>
<evidence type="ECO:0000256" key="14">
    <source>
        <dbReference type="SAM" id="Coils"/>
    </source>
</evidence>
<keyword evidence="5 20" id="KW-0808">Transferase</keyword>
<dbReference type="SUPFAM" id="SSF47384">
    <property type="entry name" value="Homodimeric domain of signal transducing histidine kinase"/>
    <property type="match status" value="1"/>
</dbReference>
<dbReference type="GO" id="GO:0016020">
    <property type="term" value="C:membrane"/>
    <property type="evidence" value="ECO:0007669"/>
    <property type="project" value="UniProtKB-SubCell"/>
</dbReference>
<dbReference type="Gene3D" id="6.10.340.10">
    <property type="match status" value="1"/>
</dbReference>
<evidence type="ECO:0000256" key="6">
    <source>
        <dbReference type="ARBA" id="ARBA00022741"/>
    </source>
</evidence>
<evidence type="ECO:0000256" key="13">
    <source>
        <dbReference type="ARBA" id="ARBA00070152"/>
    </source>
</evidence>
<dbReference type="Gene3D" id="3.30.450.40">
    <property type="match status" value="1"/>
</dbReference>
<dbReference type="SMART" id="SM00086">
    <property type="entry name" value="PAC"/>
    <property type="match status" value="2"/>
</dbReference>
<keyword evidence="15" id="KW-1133">Transmembrane helix</keyword>
<protein>
    <recommendedName>
        <fullName evidence="12">Sensory/regulatory protein RpfC</fullName>
        <ecNumber evidence="3">2.7.13.3</ecNumber>
    </recommendedName>
    <alternativeName>
        <fullName evidence="13">Virulence sensor protein BvgS</fullName>
    </alternativeName>
</protein>
<dbReference type="Proteomes" id="UP000021816">
    <property type="component" value="Unassembled WGS sequence"/>
</dbReference>
<dbReference type="GO" id="GO:0000155">
    <property type="term" value="F:phosphorelay sensor kinase activity"/>
    <property type="evidence" value="ECO:0007669"/>
    <property type="project" value="InterPro"/>
</dbReference>